<dbReference type="PANTHER" id="PTHR31286:SF179">
    <property type="entry name" value="RNASE H TYPE-1 DOMAIN-CONTAINING PROTEIN"/>
    <property type="match status" value="1"/>
</dbReference>
<evidence type="ECO:0000313" key="3">
    <source>
        <dbReference type="Proteomes" id="UP001311915"/>
    </source>
</evidence>
<feature type="region of interest" description="Disordered" evidence="1">
    <location>
        <begin position="81"/>
        <end position="111"/>
    </location>
</feature>
<name>A0AAV9M0G5_9SOLN</name>
<evidence type="ECO:0000313" key="2">
    <source>
        <dbReference type="EMBL" id="KAK4731188.1"/>
    </source>
</evidence>
<dbReference type="EMBL" id="JAWPEI010000003">
    <property type="protein sequence ID" value="KAK4731188.1"/>
    <property type="molecule type" value="Genomic_DNA"/>
</dbReference>
<dbReference type="PANTHER" id="PTHR31286">
    <property type="entry name" value="GLYCINE-RICH CELL WALL STRUCTURAL PROTEIN 1.8-LIKE"/>
    <property type="match status" value="1"/>
</dbReference>
<organism evidence="2 3">
    <name type="scientific">Solanum pinnatisectum</name>
    <name type="common">tansyleaf nightshade</name>
    <dbReference type="NCBI Taxonomy" id="50273"/>
    <lineage>
        <taxon>Eukaryota</taxon>
        <taxon>Viridiplantae</taxon>
        <taxon>Streptophyta</taxon>
        <taxon>Embryophyta</taxon>
        <taxon>Tracheophyta</taxon>
        <taxon>Spermatophyta</taxon>
        <taxon>Magnoliopsida</taxon>
        <taxon>eudicotyledons</taxon>
        <taxon>Gunneridae</taxon>
        <taxon>Pentapetalae</taxon>
        <taxon>asterids</taxon>
        <taxon>lamiids</taxon>
        <taxon>Solanales</taxon>
        <taxon>Solanaceae</taxon>
        <taxon>Solanoideae</taxon>
        <taxon>Solaneae</taxon>
        <taxon>Solanum</taxon>
    </lineage>
</organism>
<gene>
    <name evidence="2" type="ORF">R3W88_024176</name>
</gene>
<dbReference type="AlphaFoldDB" id="A0AAV9M0G5"/>
<protein>
    <submittedName>
        <fullName evidence="2">Uncharacterized protein</fullName>
    </submittedName>
</protein>
<dbReference type="Proteomes" id="UP001311915">
    <property type="component" value="Unassembled WGS sequence"/>
</dbReference>
<sequence>MATKNQSRPSYARVKVEVDLFSDFPKRIKIGVRKQSTGVVVEKWIRMKYDYVPKYCTACKLQRHNEKACYILHPELYPKEDKDNKDKVLEGEREDNKGKGSDIKGQQNGDE</sequence>
<accession>A0AAV9M0G5</accession>
<reference evidence="2 3" key="1">
    <citation type="submission" date="2023-10" db="EMBL/GenBank/DDBJ databases">
        <title>Genome-Wide Identification Analysis in wild type Solanum Pinnatisectum Reveals Some Genes Defensing Phytophthora Infestans.</title>
        <authorList>
            <person name="Sun C."/>
        </authorList>
    </citation>
    <scope>NUCLEOTIDE SEQUENCE [LARGE SCALE GENOMIC DNA]</scope>
    <source>
        <strain evidence="2">LQN</strain>
        <tissue evidence="2">Leaf</tissue>
    </source>
</reference>
<evidence type="ECO:0000256" key="1">
    <source>
        <dbReference type="SAM" id="MobiDB-lite"/>
    </source>
</evidence>
<comment type="caution">
    <text evidence="2">The sequence shown here is derived from an EMBL/GenBank/DDBJ whole genome shotgun (WGS) entry which is preliminary data.</text>
</comment>
<keyword evidence="3" id="KW-1185">Reference proteome</keyword>
<proteinExistence type="predicted"/>
<feature type="compositionally biased region" description="Basic and acidic residues" evidence="1">
    <location>
        <begin position="81"/>
        <end position="102"/>
    </location>
</feature>
<dbReference type="InterPro" id="IPR040256">
    <property type="entry name" value="At4g02000-like"/>
</dbReference>